<dbReference type="GO" id="GO:0008654">
    <property type="term" value="P:phospholipid biosynthetic process"/>
    <property type="evidence" value="ECO:0007669"/>
    <property type="project" value="TreeGrafter"/>
</dbReference>
<gene>
    <name evidence="7" type="ORF">WA026_017664</name>
</gene>
<dbReference type="Pfam" id="PF19277">
    <property type="entry name" value="GPAT_C"/>
    <property type="match status" value="1"/>
</dbReference>
<evidence type="ECO:0000256" key="3">
    <source>
        <dbReference type="ARBA" id="ARBA00022679"/>
    </source>
</evidence>
<protein>
    <recommendedName>
        <fullName evidence="6">Phospholipid/glycerol acyltransferase domain-containing protein</fullName>
    </recommendedName>
</protein>
<reference evidence="7 8" key="1">
    <citation type="submission" date="2023-03" db="EMBL/GenBank/DDBJ databases">
        <title>Genome insight into feeding habits of ladybird beetles.</title>
        <authorList>
            <person name="Li H.-S."/>
            <person name="Huang Y.-H."/>
            <person name="Pang H."/>
        </authorList>
    </citation>
    <scope>NUCLEOTIDE SEQUENCE [LARGE SCALE GENOMIC DNA]</scope>
    <source>
        <strain evidence="7">SYSU_2023b</strain>
        <tissue evidence="7">Whole body</tissue>
    </source>
</reference>
<organism evidence="7 8">
    <name type="scientific">Henosepilachna vigintioctopunctata</name>
    <dbReference type="NCBI Taxonomy" id="420089"/>
    <lineage>
        <taxon>Eukaryota</taxon>
        <taxon>Metazoa</taxon>
        <taxon>Ecdysozoa</taxon>
        <taxon>Arthropoda</taxon>
        <taxon>Hexapoda</taxon>
        <taxon>Insecta</taxon>
        <taxon>Pterygota</taxon>
        <taxon>Neoptera</taxon>
        <taxon>Endopterygota</taxon>
        <taxon>Coleoptera</taxon>
        <taxon>Polyphaga</taxon>
        <taxon>Cucujiformia</taxon>
        <taxon>Coccinelloidea</taxon>
        <taxon>Coccinellidae</taxon>
        <taxon>Epilachninae</taxon>
        <taxon>Epilachnini</taxon>
        <taxon>Henosepilachna</taxon>
    </lineage>
</organism>
<dbReference type="EMBL" id="JARQZJ010000041">
    <property type="protein sequence ID" value="KAK9877273.1"/>
    <property type="molecule type" value="Genomic_DNA"/>
</dbReference>
<dbReference type="GO" id="GO:0006072">
    <property type="term" value="P:glycerol-3-phosphate metabolic process"/>
    <property type="evidence" value="ECO:0007669"/>
    <property type="project" value="TreeGrafter"/>
</dbReference>
<dbReference type="PANTHER" id="PTHR12563">
    <property type="entry name" value="GLYCEROL-3-PHOSPHATE ACYLTRANSFERASE"/>
    <property type="match status" value="1"/>
</dbReference>
<dbReference type="Proteomes" id="UP001431783">
    <property type="component" value="Unassembled WGS sequence"/>
</dbReference>
<dbReference type="GO" id="GO:0019432">
    <property type="term" value="P:triglyceride biosynthetic process"/>
    <property type="evidence" value="ECO:0007669"/>
    <property type="project" value="TreeGrafter"/>
</dbReference>
<evidence type="ECO:0000256" key="1">
    <source>
        <dbReference type="ARBA" id="ARBA00004370"/>
    </source>
</evidence>
<proteinExistence type="inferred from homology"/>
<accession>A0AAW1U870</accession>
<evidence type="ECO:0000313" key="8">
    <source>
        <dbReference type="Proteomes" id="UP001431783"/>
    </source>
</evidence>
<evidence type="ECO:0000256" key="2">
    <source>
        <dbReference type="ARBA" id="ARBA00007937"/>
    </source>
</evidence>
<comment type="subcellular location">
    <subcellularLocation>
        <location evidence="1">Membrane</location>
    </subcellularLocation>
</comment>
<dbReference type="PANTHER" id="PTHR12563:SF23">
    <property type="entry name" value="BCDNA.GH07066"/>
    <property type="match status" value="1"/>
</dbReference>
<keyword evidence="5" id="KW-0012">Acyltransferase</keyword>
<keyword evidence="3" id="KW-0808">Transferase</keyword>
<keyword evidence="4" id="KW-0472">Membrane</keyword>
<dbReference type="SUPFAM" id="SSF69593">
    <property type="entry name" value="Glycerol-3-phosphate (1)-acyltransferase"/>
    <property type="match status" value="1"/>
</dbReference>
<keyword evidence="8" id="KW-1185">Reference proteome</keyword>
<dbReference type="InterPro" id="IPR022284">
    <property type="entry name" value="GPAT/DHAPAT"/>
</dbReference>
<dbReference type="GO" id="GO:0004366">
    <property type="term" value="F:glycerol-3-phosphate O-acyltransferase activity"/>
    <property type="evidence" value="ECO:0007669"/>
    <property type="project" value="TreeGrafter"/>
</dbReference>
<evidence type="ECO:0000256" key="4">
    <source>
        <dbReference type="ARBA" id="ARBA00023136"/>
    </source>
</evidence>
<name>A0AAW1U870_9CUCU</name>
<dbReference type="SMART" id="SM00563">
    <property type="entry name" value="PlsC"/>
    <property type="match status" value="1"/>
</dbReference>
<sequence>MVDIVTSRMFESFNRFSLNQNSQTESLSTVSNLKRFSQDHRNKRAISREADIKIRESQLFDVKENTIDVQLPRPKSILRLACQNCSMTSRESLINKTTERMALRNMFNRPIPGNSFIARYMSDICYNWKMKNFNYVLPLDDCILEDERTKMSIERMTREQLDDAKNKDDESLYDRLLEINTKRATKLLKDLKSALNDYVLRCSNWFFHKMFPLFLNSVLVHPGQINMIKEASKSGLPLIFLPLHRSHLDYLLLTYITYNNGIKCPIVAAGDNLRLPFFGQVLRGLGAFYIKRRIDPVEGRKDHIYRAVLHTYMHNSLKNGNNIEFYIEGGRTRSGKPLMPKYGIFSVIVDSLMDGTIDDALLVPVSMNYDKLVDGNFVREQLGEAKKMESVLSTIKSLWKSINGDYGMVKVDFNQPCSLRELVKTFKSTSENGLCEKRTLSSTASTSSIYGTEVLPNTNKNIIENISRHIVFDASHSTSVMATNAVAFLLLTKYRKGVVLEELATALDILREDLDYSRKELSFQGNSIDVINYAVEMLGPALVRKEIINKKKFIKPQVELPNCIELSYYSNTLMPHYALDSIIALAINYVDNKSGLIDSDHLKEAAHELCDILQYEFIFCKPCQNLDQTIRYCLDDLILRKQIFLLENETALEAKSRRIAQQFEEDEEDAYVSYKYQLNDDADVHNYLQFYRAVVHPLLECYAVSAQTLKHIVNKTVLETELIKDILDNLRMQLLNKSVLYSEAVSTDTIKNALKLFVTWGILEFHNEGKLRMYYFKKDQDSIPVADNLYTRINKYRPVEV</sequence>
<dbReference type="GO" id="GO:0031966">
    <property type="term" value="C:mitochondrial membrane"/>
    <property type="evidence" value="ECO:0007669"/>
    <property type="project" value="TreeGrafter"/>
</dbReference>
<dbReference type="InterPro" id="IPR002123">
    <property type="entry name" value="Plipid/glycerol_acylTrfase"/>
</dbReference>
<dbReference type="Pfam" id="PF01553">
    <property type="entry name" value="Acyltransferase"/>
    <property type="match status" value="1"/>
</dbReference>
<evidence type="ECO:0000259" key="6">
    <source>
        <dbReference type="SMART" id="SM00563"/>
    </source>
</evidence>
<comment type="caution">
    <text evidence="7">The sequence shown here is derived from an EMBL/GenBank/DDBJ whole genome shotgun (WGS) entry which is preliminary data.</text>
</comment>
<comment type="similarity">
    <text evidence="2">Belongs to the GPAT/DAPAT family.</text>
</comment>
<dbReference type="AlphaFoldDB" id="A0AAW1U870"/>
<evidence type="ECO:0000256" key="5">
    <source>
        <dbReference type="ARBA" id="ARBA00023315"/>
    </source>
</evidence>
<dbReference type="GO" id="GO:0006631">
    <property type="term" value="P:fatty acid metabolic process"/>
    <property type="evidence" value="ECO:0007669"/>
    <property type="project" value="TreeGrafter"/>
</dbReference>
<evidence type="ECO:0000313" key="7">
    <source>
        <dbReference type="EMBL" id="KAK9877273.1"/>
    </source>
</evidence>
<feature type="domain" description="Phospholipid/glycerol acyltransferase" evidence="6">
    <location>
        <begin position="238"/>
        <end position="370"/>
    </location>
</feature>
<dbReference type="InterPro" id="IPR041728">
    <property type="entry name" value="GPAT/DHAPAT_LPLAT"/>
</dbReference>
<dbReference type="CDD" id="cd07993">
    <property type="entry name" value="LPLAT_DHAPAT-like"/>
    <property type="match status" value="1"/>
</dbReference>
<dbReference type="InterPro" id="IPR045520">
    <property type="entry name" value="GPAT/DHAPAT_C"/>
</dbReference>